<dbReference type="Pfam" id="PF07690">
    <property type="entry name" value="MFS_1"/>
    <property type="match status" value="1"/>
</dbReference>
<dbReference type="Gene3D" id="1.20.1720.10">
    <property type="entry name" value="Multidrug resistance protein D"/>
    <property type="match status" value="1"/>
</dbReference>
<feature type="transmembrane region" description="Helical" evidence="7">
    <location>
        <begin position="65"/>
        <end position="90"/>
    </location>
</feature>
<evidence type="ECO:0000259" key="8">
    <source>
        <dbReference type="PROSITE" id="PS50850"/>
    </source>
</evidence>
<evidence type="ECO:0000256" key="6">
    <source>
        <dbReference type="SAM" id="MobiDB-lite"/>
    </source>
</evidence>
<dbReference type="InterPro" id="IPR020846">
    <property type="entry name" value="MFS_dom"/>
</dbReference>
<feature type="transmembrane region" description="Helical" evidence="7">
    <location>
        <begin position="252"/>
        <end position="271"/>
    </location>
</feature>
<feature type="transmembrane region" description="Helical" evidence="7">
    <location>
        <begin position="410"/>
        <end position="432"/>
    </location>
</feature>
<dbReference type="GO" id="GO:0022857">
    <property type="term" value="F:transmembrane transporter activity"/>
    <property type="evidence" value="ECO:0007669"/>
    <property type="project" value="InterPro"/>
</dbReference>
<feature type="transmembrane region" description="Helical" evidence="7">
    <location>
        <begin position="219"/>
        <end position="240"/>
    </location>
</feature>
<feature type="region of interest" description="Disordered" evidence="6">
    <location>
        <begin position="1"/>
        <end position="20"/>
    </location>
</feature>
<sequence length="521" mass="54529">MTTTDHPELPDGNGSVESAGGVDDADELELGIEPPGADEVVMVPWSLILQRRVAGRVDRSPRKAWIILAASLLGVFTASFTITVLTVSLADIAHDLGSTKSILTWAVTGPSLAMAVLGPIGGKMSDRYGARRVYLISIIGVAVFSGAAILAWNAPALIAARFLGASLGAAAGPAALSMINRSFPPERRAQALGYWSLVGAGAPVIGVVVGGPLVDSFGWRWIFILQTPIAIAAVVIGFLVLPRSARGDRHPFDIAGSVLLAFGVGLVLVALNRGPEMGWTHPLVLGGFVVGPLLLMWFAHVESRTEHPLLPMRYFRRRNFTFPMINQFFTNFTYMGGFILTPLLLHDVLGYSTTKTGLVSIARPIAFSIVGPIAGYLVIKFGERTIGMFGSVVLVGSMMTLAMVTASSGMWWIEGALVLSGIGMGACAPAMIASIANSVDKRDLGVASAASQTVSQIGVVAGMQILLTVQSVGASHGGGTDSYAAAYHVGAVAAVIAVVAAFFVRRTRHEDPQAGESLAVA</sequence>
<keyword evidence="5 7" id="KW-0472">Membrane</keyword>
<feature type="transmembrane region" description="Helical" evidence="7">
    <location>
        <begin position="158"/>
        <end position="179"/>
    </location>
</feature>
<proteinExistence type="predicted"/>
<dbReference type="InterPro" id="IPR011701">
    <property type="entry name" value="MFS"/>
</dbReference>
<feature type="transmembrane region" description="Helical" evidence="7">
    <location>
        <begin position="102"/>
        <end position="121"/>
    </location>
</feature>
<evidence type="ECO:0000256" key="5">
    <source>
        <dbReference type="ARBA" id="ARBA00023136"/>
    </source>
</evidence>
<dbReference type="Gene3D" id="1.20.1250.20">
    <property type="entry name" value="MFS general substrate transporter like domains"/>
    <property type="match status" value="1"/>
</dbReference>
<evidence type="ECO:0000313" key="9">
    <source>
        <dbReference type="EMBL" id="CAB4341591.1"/>
    </source>
</evidence>
<gene>
    <name evidence="9" type="ORF">UFOPK3331_01032</name>
</gene>
<dbReference type="InterPro" id="IPR036259">
    <property type="entry name" value="MFS_trans_sf"/>
</dbReference>
<evidence type="ECO:0000256" key="7">
    <source>
        <dbReference type="SAM" id="Phobius"/>
    </source>
</evidence>
<evidence type="ECO:0000256" key="1">
    <source>
        <dbReference type="ARBA" id="ARBA00004141"/>
    </source>
</evidence>
<accession>A0A6J5ZG48</accession>
<dbReference type="EMBL" id="CAESAL010000031">
    <property type="protein sequence ID" value="CAB4341591.1"/>
    <property type="molecule type" value="Genomic_DNA"/>
</dbReference>
<dbReference type="PROSITE" id="PS50850">
    <property type="entry name" value="MFS"/>
    <property type="match status" value="1"/>
</dbReference>
<keyword evidence="3 7" id="KW-0812">Transmembrane</keyword>
<dbReference type="PANTHER" id="PTHR42718">
    <property type="entry name" value="MAJOR FACILITATOR SUPERFAMILY MULTIDRUG TRANSPORTER MFSC"/>
    <property type="match status" value="1"/>
</dbReference>
<reference evidence="9" key="1">
    <citation type="submission" date="2020-05" db="EMBL/GenBank/DDBJ databases">
        <authorList>
            <person name="Chiriac C."/>
            <person name="Salcher M."/>
            <person name="Ghai R."/>
            <person name="Kavagutti S V."/>
        </authorList>
    </citation>
    <scope>NUCLEOTIDE SEQUENCE</scope>
</reference>
<feature type="transmembrane region" description="Helical" evidence="7">
    <location>
        <begin position="322"/>
        <end position="345"/>
    </location>
</feature>
<dbReference type="SUPFAM" id="SSF103473">
    <property type="entry name" value="MFS general substrate transporter"/>
    <property type="match status" value="1"/>
</dbReference>
<evidence type="ECO:0000256" key="3">
    <source>
        <dbReference type="ARBA" id="ARBA00022692"/>
    </source>
</evidence>
<evidence type="ECO:0000256" key="2">
    <source>
        <dbReference type="ARBA" id="ARBA00022448"/>
    </source>
</evidence>
<dbReference type="PANTHER" id="PTHR42718:SF9">
    <property type="entry name" value="MAJOR FACILITATOR SUPERFAMILY MULTIDRUG TRANSPORTER MFSC"/>
    <property type="match status" value="1"/>
</dbReference>
<evidence type="ECO:0000256" key="4">
    <source>
        <dbReference type="ARBA" id="ARBA00022989"/>
    </source>
</evidence>
<keyword evidence="2" id="KW-0813">Transport</keyword>
<keyword evidence="4 7" id="KW-1133">Transmembrane helix</keyword>
<dbReference type="GO" id="GO:0016020">
    <property type="term" value="C:membrane"/>
    <property type="evidence" value="ECO:0007669"/>
    <property type="project" value="UniProtKB-SubCell"/>
</dbReference>
<feature type="transmembrane region" description="Helical" evidence="7">
    <location>
        <begin position="191"/>
        <end position="213"/>
    </location>
</feature>
<feature type="transmembrane region" description="Helical" evidence="7">
    <location>
        <begin position="386"/>
        <end position="404"/>
    </location>
</feature>
<protein>
    <submittedName>
        <fullName evidence="9">Unannotated protein</fullName>
    </submittedName>
</protein>
<feature type="domain" description="Major facilitator superfamily (MFS) profile" evidence="8">
    <location>
        <begin position="67"/>
        <end position="508"/>
    </location>
</feature>
<feature type="transmembrane region" description="Helical" evidence="7">
    <location>
        <begin position="357"/>
        <end position="379"/>
    </location>
</feature>
<dbReference type="AlphaFoldDB" id="A0A6J5ZG48"/>
<name>A0A6J5ZG48_9ZZZZ</name>
<feature type="transmembrane region" description="Helical" evidence="7">
    <location>
        <begin position="444"/>
        <end position="465"/>
    </location>
</feature>
<comment type="subcellular location">
    <subcellularLocation>
        <location evidence="1">Membrane</location>
        <topology evidence="1">Multi-pass membrane protein</topology>
    </subcellularLocation>
</comment>
<feature type="transmembrane region" description="Helical" evidence="7">
    <location>
        <begin position="133"/>
        <end position="152"/>
    </location>
</feature>
<organism evidence="9">
    <name type="scientific">freshwater metagenome</name>
    <dbReference type="NCBI Taxonomy" id="449393"/>
    <lineage>
        <taxon>unclassified sequences</taxon>
        <taxon>metagenomes</taxon>
        <taxon>ecological metagenomes</taxon>
    </lineage>
</organism>
<feature type="transmembrane region" description="Helical" evidence="7">
    <location>
        <begin position="485"/>
        <end position="504"/>
    </location>
</feature>
<feature type="transmembrane region" description="Helical" evidence="7">
    <location>
        <begin position="283"/>
        <end position="301"/>
    </location>
</feature>